<dbReference type="Proteomes" id="UP001156601">
    <property type="component" value="Unassembled WGS sequence"/>
</dbReference>
<proteinExistence type="predicted"/>
<dbReference type="Gene3D" id="3.40.50.300">
    <property type="entry name" value="P-loop containing nucleotide triphosphate hydrolases"/>
    <property type="match status" value="1"/>
</dbReference>
<protein>
    <submittedName>
        <fullName evidence="1">Recombinase RecA</fullName>
    </submittedName>
</protein>
<reference evidence="1" key="2">
    <citation type="submission" date="2023-01" db="EMBL/GenBank/DDBJ databases">
        <title>Draft genome sequence of Agaribacter marinus strain NBRC 110023.</title>
        <authorList>
            <person name="Sun Q."/>
            <person name="Mori K."/>
        </authorList>
    </citation>
    <scope>NUCLEOTIDE SEQUENCE</scope>
    <source>
        <strain evidence="1">NBRC 110023</strain>
    </source>
</reference>
<dbReference type="AlphaFoldDB" id="A0AA37SV48"/>
<accession>A0AA37SV48</accession>
<gene>
    <name evidence="1" type="ORF">GCM10007852_00070</name>
</gene>
<sequence length="260" mass="29643">MVVDQILRMIILCFYTVQFELHMNPILHELARKQWVWSATSAKQQKQKKCISTGFTELDKALNAGFPNAGMIHVQTITGCGELDLFINILKQQNVQNEQSGNNKFWVFVSPPGVPNAEYLLAQHIDINNLLVIHKTTTEEALWSAEQCAKSGACIGVFLWQKRLSQLQVRKLELSAQHGQSYCIWFTDSKVKQANLPLSLSISMTRHKNDIAIQINKQRVGWTQQSITLHRPFNCHTSIKRNKQAHRAAKIINLTQQSLN</sequence>
<name>A0AA37SV48_9ALTE</name>
<keyword evidence="2" id="KW-1185">Reference proteome</keyword>
<comment type="caution">
    <text evidence="1">The sequence shown here is derived from an EMBL/GenBank/DDBJ whole genome shotgun (WGS) entry which is preliminary data.</text>
</comment>
<dbReference type="EMBL" id="BSOT01000001">
    <property type="protein sequence ID" value="GLR69099.1"/>
    <property type="molecule type" value="Genomic_DNA"/>
</dbReference>
<dbReference type="SUPFAM" id="SSF52540">
    <property type="entry name" value="P-loop containing nucleoside triphosphate hydrolases"/>
    <property type="match status" value="1"/>
</dbReference>
<reference evidence="1" key="1">
    <citation type="journal article" date="2014" name="Int. J. Syst. Evol. Microbiol.">
        <title>Complete genome sequence of Corynebacterium casei LMG S-19264T (=DSM 44701T), isolated from a smear-ripened cheese.</title>
        <authorList>
            <consortium name="US DOE Joint Genome Institute (JGI-PGF)"/>
            <person name="Walter F."/>
            <person name="Albersmeier A."/>
            <person name="Kalinowski J."/>
            <person name="Ruckert C."/>
        </authorList>
    </citation>
    <scope>NUCLEOTIDE SEQUENCE</scope>
    <source>
        <strain evidence="1">NBRC 110023</strain>
    </source>
</reference>
<organism evidence="1 2">
    <name type="scientific">Agaribacter marinus</name>
    <dbReference type="NCBI Taxonomy" id="1431249"/>
    <lineage>
        <taxon>Bacteria</taxon>
        <taxon>Pseudomonadati</taxon>
        <taxon>Pseudomonadota</taxon>
        <taxon>Gammaproteobacteria</taxon>
        <taxon>Alteromonadales</taxon>
        <taxon>Alteromonadaceae</taxon>
        <taxon>Agaribacter</taxon>
    </lineage>
</organism>
<dbReference type="InterPro" id="IPR027417">
    <property type="entry name" value="P-loop_NTPase"/>
</dbReference>
<dbReference type="NCBIfam" id="NF033429">
    <property type="entry name" value="ImuA_translesion"/>
    <property type="match status" value="1"/>
</dbReference>
<evidence type="ECO:0000313" key="2">
    <source>
        <dbReference type="Proteomes" id="UP001156601"/>
    </source>
</evidence>
<evidence type="ECO:0000313" key="1">
    <source>
        <dbReference type="EMBL" id="GLR69099.1"/>
    </source>
</evidence>
<dbReference type="InterPro" id="IPR047610">
    <property type="entry name" value="ImuA_translesion"/>
</dbReference>